<dbReference type="InterPro" id="IPR037056">
    <property type="entry name" value="RNase_H1_N_sf"/>
</dbReference>
<reference evidence="4" key="2">
    <citation type="submission" date="2015-01" db="EMBL/GenBank/DDBJ databases">
        <title>Evolutionary Origins and Diversification of the Mycorrhizal Mutualists.</title>
        <authorList>
            <consortium name="DOE Joint Genome Institute"/>
            <consortium name="Mycorrhizal Genomics Consortium"/>
            <person name="Kohler A."/>
            <person name="Kuo A."/>
            <person name="Nagy L.G."/>
            <person name="Floudas D."/>
            <person name="Copeland A."/>
            <person name="Barry K.W."/>
            <person name="Cichocki N."/>
            <person name="Veneault-Fourrey C."/>
            <person name="LaButti K."/>
            <person name="Lindquist E.A."/>
            <person name="Lipzen A."/>
            <person name="Lundell T."/>
            <person name="Morin E."/>
            <person name="Murat C."/>
            <person name="Riley R."/>
            <person name="Ohm R."/>
            <person name="Sun H."/>
            <person name="Tunlid A."/>
            <person name="Henrissat B."/>
            <person name="Grigoriev I.V."/>
            <person name="Hibbett D.S."/>
            <person name="Martin F."/>
        </authorList>
    </citation>
    <scope>NUCLEOTIDE SEQUENCE [LARGE SCALE GENOMIC DNA]</scope>
    <source>
        <strain evidence="4">MUT 4182</strain>
    </source>
</reference>
<dbReference type="HOGENOM" id="CLU_778883_0_0_1"/>
<dbReference type="AlphaFoldDB" id="A0A0C3LH73"/>
<dbReference type="Gene3D" id="3.40.970.10">
    <property type="entry name" value="Ribonuclease H1, N-terminal domain"/>
    <property type="match status" value="1"/>
</dbReference>
<dbReference type="Proteomes" id="UP000054248">
    <property type="component" value="Unassembled WGS sequence"/>
</dbReference>
<dbReference type="OrthoDB" id="245563at2759"/>
<evidence type="ECO:0000259" key="2">
    <source>
        <dbReference type="Pfam" id="PF01693"/>
    </source>
</evidence>
<proteinExistence type="predicted"/>
<evidence type="ECO:0000313" key="4">
    <source>
        <dbReference type="Proteomes" id="UP000054248"/>
    </source>
</evidence>
<feature type="compositionally biased region" description="Low complexity" evidence="1">
    <location>
        <begin position="79"/>
        <end position="92"/>
    </location>
</feature>
<evidence type="ECO:0000313" key="3">
    <source>
        <dbReference type="EMBL" id="KIO20787.1"/>
    </source>
</evidence>
<feature type="domain" description="Ribonuclease H1 N-terminal" evidence="2">
    <location>
        <begin position="5"/>
        <end position="49"/>
    </location>
</feature>
<feature type="region of interest" description="Disordered" evidence="1">
    <location>
        <begin position="330"/>
        <end position="356"/>
    </location>
</feature>
<feature type="region of interest" description="Disordered" evidence="1">
    <location>
        <begin position="70"/>
        <end position="109"/>
    </location>
</feature>
<evidence type="ECO:0000256" key="1">
    <source>
        <dbReference type="SAM" id="MobiDB-lite"/>
    </source>
</evidence>
<keyword evidence="4" id="KW-1185">Reference proteome</keyword>
<dbReference type="InterPro" id="IPR009027">
    <property type="entry name" value="Ribosomal_bL9/RNase_H1_N"/>
</dbReference>
<accession>A0A0C3LH73</accession>
<feature type="compositionally biased region" description="Polar residues" evidence="1">
    <location>
        <begin position="100"/>
        <end position="109"/>
    </location>
</feature>
<organism evidence="3 4">
    <name type="scientific">Tulasnella calospora MUT 4182</name>
    <dbReference type="NCBI Taxonomy" id="1051891"/>
    <lineage>
        <taxon>Eukaryota</taxon>
        <taxon>Fungi</taxon>
        <taxon>Dikarya</taxon>
        <taxon>Basidiomycota</taxon>
        <taxon>Agaricomycotina</taxon>
        <taxon>Agaricomycetes</taxon>
        <taxon>Cantharellales</taxon>
        <taxon>Tulasnellaceae</taxon>
        <taxon>Tulasnella</taxon>
    </lineage>
</organism>
<sequence length="356" mass="38990">MSTQKYYAVKHGARPGIYLSFDAARREGIADHANALWRSFRSMDDAVQYLRDVLPHRAIINEGEDLLADAHLGDPSPPSASLLSTPSLSAPPLSAPPPYSTNSPQPNGNVETEQLLHFVATHRLTHADSIPPGRESEYRQDSILSSYYHPRSVAHGAAVSTTHDGYSQGSMISEGDHSVATTFPNREDSNAVEDGPGADIGPVSLFLGTQGKLDERSSLGEKIEPFILGVPQENYCFRLQGAPEDHEVDMPTVYATVGQPAANYMICHYFTRGSMYVVAASYLQHRNDRVGFWDALKPRGLASRVLSFLWWLITLQADDRWNFDGPEVADADSRVSGGADEDCDLEEQSQGRGADD</sequence>
<dbReference type="SUPFAM" id="SSF55658">
    <property type="entry name" value="L9 N-domain-like"/>
    <property type="match status" value="1"/>
</dbReference>
<dbReference type="EMBL" id="KN823161">
    <property type="protein sequence ID" value="KIO20787.1"/>
    <property type="molecule type" value="Genomic_DNA"/>
</dbReference>
<name>A0A0C3LH73_9AGAM</name>
<dbReference type="InterPro" id="IPR011320">
    <property type="entry name" value="RNase_H1_N"/>
</dbReference>
<reference evidence="3 4" key="1">
    <citation type="submission" date="2014-04" db="EMBL/GenBank/DDBJ databases">
        <authorList>
            <consortium name="DOE Joint Genome Institute"/>
            <person name="Kuo A."/>
            <person name="Girlanda M."/>
            <person name="Perotto S."/>
            <person name="Kohler A."/>
            <person name="Nagy L.G."/>
            <person name="Floudas D."/>
            <person name="Copeland A."/>
            <person name="Barry K.W."/>
            <person name="Cichocki N."/>
            <person name="Veneault-Fourrey C."/>
            <person name="LaButti K."/>
            <person name="Lindquist E.A."/>
            <person name="Lipzen A."/>
            <person name="Lundell T."/>
            <person name="Morin E."/>
            <person name="Murat C."/>
            <person name="Sun H."/>
            <person name="Tunlid A."/>
            <person name="Henrissat B."/>
            <person name="Grigoriev I.V."/>
            <person name="Hibbett D.S."/>
            <person name="Martin F."/>
            <person name="Nordberg H.P."/>
            <person name="Cantor M.N."/>
            <person name="Hua S.X."/>
        </authorList>
    </citation>
    <scope>NUCLEOTIDE SEQUENCE [LARGE SCALE GENOMIC DNA]</scope>
    <source>
        <strain evidence="3 4">MUT 4182</strain>
    </source>
</reference>
<gene>
    <name evidence="3" type="ORF">M407DRAFT_29582</name>
</gene>
<protein>
    <recommendedName>
        <fullName evidence="2">Ribonuclease H1 N-terminal domain-containing protein</fullName>
    </recommendedName>
</protein>
<dbReference type="Pfam" id="PF01693">
    <property type="entry name" value="Cauli_VI"/>
    <property type="match status" value="1"/>
</dbReference>